<evidence type="ECO:0000313" key="2">
    <source>
        <dbReference type="EMBL" id="MCQ4163913.1"/>
    </source>
</evidence>
<sequence>MIDFLAGVVAMASWVAGLVFLRFHGRTADRIFLFFAAAFWLDALGRTLEVALRWADDGGPAVYVLRVISYGLILVGILDKNRPQRR</sequence>
<feature type="transmembrane region" description="Helical" evidence="1">
    <location>
        <begin position="6"/>
        <end position="24"/>
    </location>
</feature>
<evidence type="ECO:0000256" key="1">
    <source>
        <dbReference type="SAM" id="Phobius"/>
    </source>
</evidence>
<feature type="transmembrane region" description="Helical" evidence="1">
    <location>
        <begin position="60"/>
        <end position="78"/>
    </location>
</feature>
<gene>
    <name evidence="2" type="ORF">NM961_04235</name>
</gene>
<keyword evidence="1" id="KW-1133">Transmembrane helix</keyword>
<dbReference type="Proteomes" id="UP001165498">
    <property type="component" value="Unassembled WGS sequence"/>
</dbReference>
<organism evidence="2 3">
    <name type="scientific">Tahibacter harae</name>
    <dbReference type="NCBI Taxonomy" id="2963937"/>
    <lineage>
        <taxon>Bacteria</taxon>
        <taxon>Pseudomonadati</taxon>
        <taxon>Pseudomonadota</taxon>
        <taxon>Gammaproteobacteria</taxon>
        <taxon>Lysobacterales</taxon>
        <taxon>Rhodanobacteraceae</taxon>
        <taxon>Tahibacter</taxon>
    </lineage>
</organism>
<name>A0ABT1QN09_9GAMM</name>
<proteinExistence type="predicted"/>
<keyword evidence="1" id="KW-0812">Transmembrane</keyword>
<comment type="caution">
    <text evidence="2">The sequence shown here is derived from an EMBL/GenBank/DDBJ whole genome shotgun (WGS) entry which is preliminary data.</text>
</comment>
<dbReference type="EMBL" id="JANFQO010000003">
    <property type="protein sequence ID" value="MCQ4163913.1"/>
    <property type="molecule type" value="Genomic_DNA"/>
</dbReference>
<keyword evidence="1" id="KW-0472">Membrane</keyword>
<dbReference type="Pfam" id="PF19447">
    <property type="entry name" value="DUF5985"/>
    <property type="match status" value="1"/>
</dbReference>
<keyword evidence="3" id="KW-1185">Reference proteome</keyword>
<dbReference type="RefSeq" id="WP_255911608.1">
    <property type="nucleotide sequence ID" value="NZ_JANFQO010000003.1"/>
</dbReference>
<reference evidence="2" key="1">
    <citation type="submission" date="2022-07" db="EMBL/GenBank/DDBJ databases">
        <title>Tahibacter sp., a new gammaproteobacterium isolated from the silt sample collected at pig farm.</title>
        <authorList>
            <person name="Chen H."/>
        </authorList>
    </citation>
    <scope>NUCLEOTIDE SEQUENCE</scope>
    <source>
        <strain evidence="2">P2K</strain>
    </source>
</reference>
<accession>A0ABT1QN09</accession>
<evidence type="ECO:0000313" key="3">
    <source>
        <dbReference type="Proteomes" id="UP001165498"/>
    </source>
</evidence>
<dbReference type="InterPro" id="IPR046027">
    <property type="entry name" value="DUF5985"/>
</dbReference>
<protein>
    <submittedName>
        <fullName evidence="2">DUF5985 family protein</fullName>
    </submittedName>
</protein>
<feature type="transmembrane region" description="Helical" evidence="1">
    <location>
        <begin position="31"/>
        <end position="48"/>
    </location>
</feature>